<protein>
    <recommendedName>
        <fullName evidence="6">Sulfhydryl oxidase</fullName>
        <ecNumber evidence="6">1.8.3.2</ecNumber>
    </recommendedName>
</protein>
<dbReference type="GO" id="GO:0016971">
    <property type="term" value="F:flavin-dependent sulfhydryl oxidase activity"/>
    <property type="evidence" value="ECO:0007669"/>
    <property type="project" value="InterPro"/>
</dbReference>
<keyword evidence="5" id="KW-1015">Disulfide bond</keyword>
<dbReference type="Gene3D" id="1.20.120.310">
    <property type="entry name" value="ERV/ALR sulfhydryl oxidase domain"/>
    <property type="match status" value="1"/>
</dbReference>
<dbReference type="EC" id="1.8.3.2" evidence="6"/>
<keyword evidence="9" id="KW-1185">Reference proteome</keyword>
<dbReference type="WBParaSite" id="maker-unitig_22764-snap-gene-0.1-mRNA-1">
    <property type="protein sequence ID" value="maker-unitig_22764-snap-gene-0.1-mRNA-1"/>
    <property type="gene ID" value="maker-unitig_22764-snap-gene-0.1"/>
</dbReference>
<feature type="domain" description="ERV/ALR sulfhydryl oxidase" evidence="8">
    <location>
        <begin position="84"/>
        <end position="156"/>
    </location>
</feature>
<keyword evidence="3 6" id="KW-0274">FAD</keyword>
<keyword evidence="2 6" id="KW-0285">Flavoprotein</keyword>
<dbReference type="PANTHER" id="PTHR12645:SF0">
    <property type="entry name" value="FAD-LINKED SULFHYDRYL OXIDASE ALR"/>
    <property type="match status" value="1"/>
</dbReference>
<evidence type="ECO:0000256" key="7">
    <source>
        <dbReference type="SAM" id="MobiDB-lite"/>
    </source>
</evidence>
<dbReference type="InterPro" id="IPR017905">
    <property type="entry name" value="ERV/ALR_sulphydryl_oxidase"/>
</dbReference>
<comment type="catalytic activity">
    <reaction evidence="6">
        <text>2 R'C(R)SH + O2 = R'C(R)S-S(R)CR' + H2O2</text>
        <dbReference type="Rhea" id="RHEA:17357"/>
        <dbReference type="ChEBI" id="CHEBI:15379"/>
        <dbReference type="ChEBI" id="CHEBI:16240"/>
        <dbReference type="ChEBI" id="CHEBI:16520"/>
        <dbReference type="ChEBI" id="CHEBI:17412"/>
        <dbReference type="EC" id="1.8.3.2"/>
    </reaction>
</comment>
<dbReference type="InterPro" id="IPR039799">
    <property type="entry name" value="ALR/ERV"/>
</dbReference>
<accession>A0A1I8F6T4</accession>
<evidence type="ECO:0000313" key="9">
    <source>
        <dbReference type="Proteomes" id="UP000095280"/>
    </source>
</evidence>
<feature type="region of interest" description="Disordered" evidence="7">
    <location>
        <begin position="40"/>
        <end position="68"/>
    </location>
</feature>
<evidence type="ECO:0000256" key="4">
    <source>
        <dbReference type="ARBA" id="ARBA00023002"/>
    </source>
</evidence>
<keyword evidence="4 6" id="KW-0560">Oxidoreductase</keyword>
<dbReference type="PANTHER" id="PTHR12645">
    <property type="entry name" value="ALR/ERV"/>
    <property type="match status" value="1"/>
</dbReference>
<feature type="compositionally biased region" description="Low complexity" evidence="7">
    <location>
        <begin position="50"/>
        <end position="61"/>
    </location>
</feature>
<evidence type="ECO:0000256" key="6">
    <source>
        <dbReference type="RuleBase" id="RU371123"/>
    </source>
</evidence>
<dbReference type="GO" id="GO:0050660">
    <property type="term" value="F:flavin adenine dinucleotide binding"/>
    <property type="evidence" value="ECO:0007669"/>
    <property type="project" value="TreeGrafter"/>
</dbReference>
<name>A0A1I8F6T4_9PLAT</name>
<evidence type="ECO:0000256" key="1">
    <source>
        <dbReference type="ARBA" id="ARBA00001974"/>
    </source>
</evidence>
<evidence type="ECO:0000313" key="10">
    <source>
        <dbReference type="WBParaSite" id="maker-unitig_22764-snap-gene-0.1-mRNA-1"/>
    </source>
</evidence>
<evidence type="ECO:0000259" key="8">
    <source>
        <dbReference type="PROSITE" id="PS51324"/>
    </source>
</evidence>
<dbReference type="InterPro" id="IPR036774">
    <property type="entry name" value="ERV/ALR_sulphydryl_oxid_sf"/>
</dbReference>
<feature type="compositionally biased region" description="Basic residues" evidence="7">
    <location>
        <begin position="40"/>
        <end position="49"/>
    </location>
</feature>
<evidence type="ECO:0000256" key="5">
    <source>
        <dbReference type="ARBA" id="ARBA00023157"/>
    </source>
</evidence>
<comment type="cofactor">
    <cofactor evidence="1 6">
        <name>FAD</name>
        <dbReference type="ChEBI" id="CHEBI:57692"/>
    </cofactor>
</comment>
<reference evidence="10" key="1">
    <citation type="submission" date="2016-11" db="UniProtKB">
        <authorList>
            <consortium name="WormBaseParasite"/>
        </authorList>
    </citation>
    <scope>IDENTIFICATION</scope>
</reference>
<organism evidence="9 10">
    <name type="scientific">Macrostomum lignano</name>
    <dbReference type="NCBI Taxonomy" id="282301"/>
    <lineage>
        <taxon>Eukaryota</taxon>
        <taxon>Metazoa</taxon>
        <taxon>Spiralia</taxon>
        <taxon>Lophotrochozoa</taxon>
        <taxon>Platyhelminthes</taxon>
        <taxon>Rhabditophora</taxon>
        <taxon>Macrostomorpha</taxon>
        <taxon>Macrostomida</taxon>
        <taxon>Macrostomidae</taxon>
        <taxon>Macrostomum</taxon>
    </lineage>
</organism>
<evidence type="ECO:0000256" key="2">
    <source>
        <dbReference type="ARBA" id="ARBA00022630"/>
    </source>
</evidence>
<dbReference type="PROSITE" id="PS51324">
    <property type="entry name" value="ERV_ALR"/>
    <property type="match status" value="1"/>
</dbReference>
<dbReference type="AlphaFoldDB" id="A0A1I8F6T4"/>
<dbReference type="Proteomes" id="UP000095280">
    <property type="component" value="Unplaced"/>
</dbReference>
<evidence type="ECO:0000256" key="3">
    <source>
        <dbReference type="ARBA" id="ARBA00022827"/>
    </source>
</evidence>
<sequence>SRQSRRARYRSSKIRLLTTPTRRGFAPPPRLRLVTRKNPRRCRRTKSSSRRSLQSLHRQSTMCSPVGANCRKTSTEQAKSTPECPLDQVSLGRKSWSVLHTLAAYYPDKPTAPPISPTWMPFLRSFSRLFAMSALQRRVPSQHCQIPPPPVRDGRA</sequence>
<proteinExistence type="predicted"/>
<dbReference type="GO" id="GO:0005739">
    <property type="term" value="C:mitochondrion"/>
    <property type="evidence" value="ECO:0007669"/>
    <property type="project" value="TreeGrafter"/>
</dbReference>
<dbReference type="SUPFAM" id="SSF69000">
    <property type="entry name" value="FAD-dependent thiol oxidase"/>
    <property type="match status" value="1"/>
</dbReference>